<proteinExistence type="inferred from homology"/>
<dbReference type="InterPro" id="IPR023828">
    <property type="entry name" value="Peptidase_S8_Ser-AS"/>
</dbReference>
<dbReference type="PANTHER" id="PTHR43806:SF11">
    <property type="entry name" value="CEREVISIN-RELATED"/>
    <property type="match status" value="1"/>
</dbReference>
<dbReference type="Gene3D" id="3.30.70.80">
    <property type="entry name" value="Peptidase S8 propeptide/proteinase inhibitor I9"/>
    <property type="match status" value="1"/>
</dbReference>
<feature type="active site" description="Charge relay system" evidence="5">
    <location>
        <position position="180"/>
    </location>
</feature>
<dbReference type="InterPro" id="IPR010259">
    <property type="entry name" value="S8pro/Inhibitor_I9"/>
</dbReference>
<protein>
    <submittedName>
        <fullName evidence="10">Serine proteinase</fullName>
    </submittedName>
</protein>
<comment type="similarity">
    <text evidence="1 5 6">Belongs to the peptidase S8 family.</text>
</comment>
<feature type="active site" description="Charge relay system" evidence="5">
    <location>
        <position position="149"/>
    </location>
</feature>
<evidence type="ECO:0000313" key="10">
    <source>
        <dbReference type="EMBL" id="KAF9521738.1"/>
    </source>
</evidence>
<dbReference type="GO" id="GO:0006508">
    <property type="term" value="P:proteolysis"/>
    <property type="evidence" value="ECO:0007669"/>
    <property type="project" value="UniProtKB-KW"/>
</dbReference>
<dbReference type="PROSITE" id="PS00138">
    <property type="entry name" value="SUBTILASE_SER"/>
    <property type="match status" value="1"/>
</dbReference>
<keyword evidence="7" id="KW-0732">Signal</keyword>
<feature type="signal peptide" evidence="7">
    <location>
        <begin position="1"/>
        <end position="19"/>
    </location>
</feature>
<dbReference type="Pfam" id="PF05922">
    <property type="entry name" value="Inhibitor_I9"/>
    <property type="match status" value="1"/>
</dbReference>
<feature type="active site" description="Charge relay system" evidence="5">
    <location>
        <position position="336"/>
    </location>
</feature>
<evidence type="ECO:0000259" key="9">
    <source>
        <dbReference type="Pfam" id="PF05922"/>
    </source>
</evidence>
<gene>
    <name evidence="10" type="ORF">CPB83DRAFT_900337</name>
</gene>
<dbReference type="SUPFAM" id="SSF52743">
    <property type="entry name" value="Subtilisin-like"/>
    <property type="match status" value="1"/>
</dbReference>
<feature type="domain" description="Peptidase S8/S53" evidence="8">
    <location>
        <begin position="140"/>
        <end position="369"/>
    </location>
</feature>
<dbReference type="InterPro" id="IPR037045">
    <property type="entry name" value="S8pro/Inhibitor_I9_sf"/>
</dbReference>
<evidence type="ECO:0000256" key="3">
    <source>
        <dbReference type="ARBA" id="ARBA00022801"/>
    </source>
</evidence>
<dbReference type="OrthoDB" id="19448at2759"/>
<dbReference type="InterPro" id="IPR000209">
    <property type="entry name" value="Peptidase_S8/S53_dom"/>
</dbReference>
<dbReference type="PROSITE" id="PS51892">
    <property type="entry name" value="SUBTILASE"/>
    <property type="match status" value="1"/>
</dbReference>
<dbReference type="SUPFAM" id="SSF54897">
    <property type="entry name" value="Protease propeptides/inhibitors"/>
    <property type="match status" value="1"/>
</dbReference>
<dbReference type="Gene3D" id="3.40.50.200">
    <property type="entry name" value="Peptidase S8/S53 domain"/>
    <property type="match status" value="1"/>
</dbReference>
<feature type="domain" description="Inhibitor I9" evidence="9">
    <location>
        <begin position="63"/>
        <end position="100"/>
    </location>
</feature>
<evidence type="ECO:0000256" key="1">
    <source>
        <dbReference type="ARBA" id="ARBA00011073"/>
    </source>
</evidence>
<dbReference type="Proteomes" id="UP000807306">
    <property type="component" value="Unassembled WGS sequence"/>
</dbReference>
<dbReference type="FunFam" id="3.40.50.200:FF:000007">
    <property type="entry name" value="Subtilisin-like serine protease"/>
    <property type="match status" value="1"/>
</dbReference>
<accession>A0A9P6E3A8</accession>
<keyword evidence="3 5" id="KW-0378">Hydrolase</keyword>
<reference evidence="10" key="1">
    <citation type="submission" date="2020-11" db="EMBL/GenBank/DDBJ databases">
        <authorList>
            <consortium name="DOE Joint Genome Institute"/>
            <person name="Ahrendt S."/>
            <person name="Riley R."/>
            <person name="Andreopoulos W."/>
            <person name="Labutti K."/>
            <person name="Pangilinan J."/>
            <person name="Ruiz-Duenas F.J."/>
            <person name="Barrasa J.M."/>
            <person name="Sanchez-Garcia M."/>
            <person name="Camarero S."/>
            <person name="Miyauchi S."/>
            <person name="Serrano A."/>
            <person name="Linde D."/>
            <person name="Babiker R."/>
            <person name="Drula E."/>
            <person name="Ayuso-Fernandez I."/>
            <person name="Pacheco R."/>
            <person name="Padilla G."/>
            <person name="Ferreira P."/>
            <person name="Barriuso J."/>
            <person name="Kellner H."/>
            <person name="Castanera R."/>
            <person name="Alfaro M."/>
            <person name="Ramirez L."/>
            <person name="Pisabarro A.G."/>
            <person name="Kuo A."/>
            <person name="Tritt A."/>
            <person name="Lipzen A."/>
            <person name="He G."/>
            <person name="Yan M."/>
            <person name="Ng V."/>
            <person name="Cullen D."/>
            <person name="Martin F."/>
            <person name="Rosso M.-N."/>
            <person name="Henrissat B."/>
            <person name="Hibbett D."/>
            <person name="Martinez A.T."/>
            <person name="Grigoriev I.V."/>
        </authorList>
    </citation>
    <scope>NUCLEOTIDE SEQUENCE</scope>
    <source>
        <strain evidence="10">CBS 506.95</strain>
    </source>
</reference>
<dbReference type="InterPro" id="IPR022398">
    <property type="entry name" value="Peptidase_S8_His-AS"/>
</dbReference>
<evidence type="ECO:0000256" key="4">
    <source>
        <dbReference type="ARBA" id="ARBA00022825"/>
    </source>
</evidence>
<sequence>MHFFANSITLTALAASAIAAATSPLAIQTYKGETSGRHIITLKQGASKNGFIDKATLSGDMTHKWDIINAFAGQFTDDNLNALRSDPNVESVTEDGIMHILGTQTDAPWGLERISTTPKLTDQNSLDLTHKYVYKDDKLGSGVDIYIVDTGIRTTHVTFGGRAHWGGIFGGHEKADNDGHGTHCAGIAAGAQYGVAKKANLIAVKVIHDDGSGGPASDVISGLQYVKDQAATSGRPSIASISLGGYDSKPLDDAIASLTKAGVHVVVAAGNDDIDAGTGSPGRAPSAVTVGASAIYDARAAFSNHGPVVDIFAPGLDVISSWNTNDTATNIGSGTSMAAPHIAGLIAYLIARDGNDTPAAISTKLQNQSLKGVLKDMPSGTLNYLAHND</sequence>
<dbReference type="PANTHER" id="PTHR43806">
    <property type="entry name" value="PEPTIDASE S8"/>
    <property type="match status" value="1"/>
</dbReference>
<dbReference type="InterPro" id="IPR050131">
    <property type="entry name" value="Peptidase_S8_subtilisin-like"/>
</dbReference>
<dbReference type="Pfam" id="PF00082">
    <property type="entry name" value="Peptidase_S8"/>
    <property type="match status" value="1"/>
</dbReference>
<dbReference type="PROSITE" id="PS00136">
    <property type="entry name" value="SUBTILASE_ASP"/>
    <property type="match status" value="1"/>
</dbReference>
<evidence type="ECO:0000313" key="11">
    <source>
        <dbReference type="Proteomes" id="UP000807306"/>
    </source>
</evidence>
<feature type="chain" id="PRO_5040421920" evidence="7">
    <location>
        <begin position="20"/>
        <end position="389"/>
    </location>
</feature>
<evidence type="ECO:0000256" key="2">
    <source>
        <dbReference type="ARBA" id="ARBA00022670"/>
    </source>
</evidence>
<evidence type="ECO:0000259" key="8">
    <source>
        <dbReference type="Pfam" id="PF00082"/>
    </source>
</evidence>
<keyword evidence="11" id="KW-1185">Reference proteome</keyword>
<comment type="caution">
    <text evidence="10">The sequence shown here is derived from an EMBL/GenBank/DDBJ whole genome shotgun (WGS) entry which is preliminary data.</text>
</comment>
<dbReference type="InterPro" id="IPR036852">
    <property type="entry name" value="Peptidase_S8/S53_dom_sf"/>
</dbReference>
<keyword evidence="4 5" id="KW-0720">Serine protease</keyword>
<dbReference type="InterPro" id="IPR015500">
    <property type="entry name" value="Peptidase_S8_subtilisin-rel"/>
</dbReference>
<dbReference type="InterPro" id="IPR034193">
    <property type="entry name" value="PCSK9_ProteinaseK-like"/>
</dbReference>
<dbReference type="AlphaFoldDB" id="A0A9P6E3A8"/>
<dbReference type="CDD" id="cd04077">
    <property type="entry name" value="Peptidases_S8_PCSK9_ProteinaseK_like"/>
    <property type="match status" value="1"/>
</dbReference>
<evidence type="ECO:0000256" key="7">
    <source>
        <dbReference type="SAM" id="SignalP"/>
    </source>
</evidence>
<dbReference type="GO" id="GO:0004252">
    <property type="term" value="F:serine-type endopeptidase activity"/>
    <property type="evidence" value="ECO:0007669"/>
    <property type="project" value="UniProtKB-UniRule"/>
</dbReference>
<dbReference type="GO" id="GO:0005615">
    <property type="term" value="C:extracellular space"/>
    <property type="evidence" value="ECO:0007669"/>
    <property type="project" value="TreeGrafter"/>
</dbReference>
<dbReference type="EMBL" id="MU157994">
    <property type="protein sequence ID" value="KAF9521738.1"/>
    <property type="molecule type" value="Genomic_DNA"/>
</dbReference>
<dbReference type="PROSITE" id="PS00137">
    <property type="entry name" value="SUBTILASE_HIS"/>
    <property type="match status" value="1"/>
</dbReference>
<evidence type="ECO:0000256" key="6">
    <source>
        <dbReference type="RuleBase" id="RU003355"/>
    </source>
</evidence>
<organism evidence="10 11">
    <name type="scientific">Crepidotus variabilis</name>
    <dbReference type="NCBI Taxonomy" id="179855"/>
    <lineage>
        <taxon>Eukaryota</taxon>
        <taxon>Fungi</taxon>
        <taxon>Dikarya</taxon>
        <taxon>Basidiomycota</taxon>
        <taxon>Agaricomycotina</taxon>
        <taxon>Agaricomycetes</taxon>
        <taxon>Agaricomycetidae</taxon>
        <taxon>Agaricales</taxon>
        <taxon>Agaricineae</taxon>
        <taxon>Crepidotaceae</taxon>
        <taxon>Crepidotus</taxon>
    </lineage>
</organism>
<keyword evidence="2 5" id="KW-0645">Protease</keyword>
<dbReference type="InterPro" id="IPR023827">
    <property type="entry name" value="Peptidase_S8_Asp-AS"/>
</dbReference>
<name>A0A9P6E3A8_9AGAR</name>
<dbReference type="PRINTS" id="PR00723">
    <property type="entry name" value="SUBTILISIN"/>
</dbReference>
<evidence type="ECO:0000256" key="5">
    <source>
        <dbReference type="PROSITE-ProRule" id="PRU01240"/>
    </source>
</evidence>